<keyword evidence="3 6" id="KW-0808">Transferase</keyword>
<evidence type="ECO:0000313" key="7">
    <source>
        <dbReference type="EMBL" id="ACV62498.1"/>
    </source>
</evidence>
<dbReference type="EMBL" id="CP001720">
    <property type="protein sequence ID" value="ACV62498.1"/>
    <property type="molecule type" value="Genomic_DNA"/>
</dbReference>
<dbReference type="RefSeq" id="WP_015757209.1">
    <property type="nucleotide sequence ID" value="NC_013216.1"/>
</dbReference>
<dbReference type="OrthoDB" id="1795180at2"/>
<reference evidence="7 8" key="1">
    <citation type="journal article" date="2009" name="Stand. Genomic Sci.">
        <title>Complete genome sequence of Desulfotomaculum acetoxidans type strain (5575).</title>
        <authorList>
            <person name="Spring S."/>
            <person name="Lapidus A."/>
            <person name="Schroder M."/>
            <person name="Gleim D."/>
            <person name="Sims D."/>
            <person name="Meincke L."/>
            <person name="Glavina Del Rio T."/>
            <person name="Tice H."/>
            <person name="Copeland A."/>
            <person name="Cheng J.F."/>
            <person name="Lucas S."/>
            <person name="Chen F."/>
            <person name="Nolan M."/>
            <person name="Bruce D."/>
            <person name="Goodwin L."/>
            <person name="Pitluck S."/>
            <person name="Ivanova N."/>
            <person name="Mavromatis K."/>
            <person name="Mikhailova N."/>
            <person name="Pati A."/>
            <person name="Chen A."/>
            <person name="Palaniappan K."/>
            <person name="Land M."/>
            <person name="Hauser L."/>
            <person name="Chang Y.J."/>
            <person name="Jeffries C.D."/>
            <person name="Chain P."/>
            <person name="Saunders E."/>
            <person name="Brettin T."/>
            <person name="Detter J.C."/>
            <person name="Goker M."/>
            <person name="Bristow J."/>
            <person name="Eisen J.A."/>
            <person name="Markowitz V."/>
            <person name="Hugenholtz P."/>
            <person name="Kyrpides N.C."/>
            <person name="Klenk H.P."/>
            <person name="Han C."/>
        </authorList>
    </citation>
    <scope>NUCLEOTIDE SEQUENCE [LARGE SCALE GENOMIC DNA]</scope>
    <source>
        <strain evidence="8">ATCC 49208 / DSM 771 / VKM B-1644</strain>
    </source>
</reference>
<dbReference type="HOGENOM" id="CLU_094946_0_0_9"/>
<evidence type="ECO:0000256" key="2">
    <source>
        <dbReference type="ARBA" id="ARBA00006706"/>
    </source>
</evidence>
<dbReference type="STRING" id="485916.Dtox_1641"/>
<dbReference type="InterPro" id="IPR000092">
    <property type="entry name" value="Polyprenyl_synt"/>
</dbReference>
<protein>
    <submittedName>
        <fullName evidence="7">Geranylgeranyl pyrophosphate synthase-like protein</fullName>
    </submittedName>
</protein>
<evidence type="ECO:0000256" key="4">
    <source>
        <dbReference type="ARBA" id="ARBA00022723"/>
    </source>
</evidence>
<sequence length="260" mass="28968">MVNQVFSSIKKELENVYQKIERELVIKAGHISSFAHLKHSVIDYAIRPALVIFSGRMFGRLSEKTLALAAVCQFIHMAAQVHVDVNEQSTAQIPGQEHDPRDGSQFPVLVGDYLYGKFFTTLCDYGIVNFLKPLSEIICQINEGGLLRQKEINSKVKSQVVARDVVRRETAELFAGCCSLAAESAEAGSSECLALYKFGKNFGMAYGLLENGMPFDQVVHYLNLALGELSLFNKCQARESLEELVNLFLVQKIAVQRMVV</sequence>
<dbReference type="GO" id="GO:0004659">
    <property type="term" value="F:prenyltransferase activity"/>
    <property type="evidence" value="ECO:0007669"/>
    <property type="project" value="InterPro"/>
</dbReference>
<dbReference type="eggNOG" id="COG0142">
    <property type="taxonomic scope" value="Bacteria"/>
</dbReference>
<dbReference type="Pfam" id="PF00348">
    <property type="entry name" value="polyprenyl_synt"/>
    <property type="match status" value="1"/>
</dbReference>
<organism evidence="7 8">
    <name type="scientific">Desulfofarcimen acetoxidans (strain ATCC 49208 / DSM 771 / KCTC 5769 / VKM B-1644 / 5575)</name>
    <name type="common">Desulfotomaculum acetoxidans</name>
    <dbReference type="NCBI Taxonomy" id="485916"/>
    <lineage>
        <taxon>Bacteria</taxon>
        <taxon>Bacillati</taxon>
        <taxon>Bacillota</taxon>
        <taxon>Clostridia</taxon>
        <taxon>Eubacteriales</taxon>
        <taxon>Peptococcaceae</taxon>
        <taxon>Desulfofarcimen</taxon>
    </lineage>
</organism>
<comment type="similarity">
    <text evidence="2 6">Belongs to the FPP/GGPP synthase family.</text>
</comment>
<proteinExistence type="inferred from homology"/>
<evidence type="ECO:0000256" key="3">
    <source>
        <dbReference type="ARBA" id="ARBA00022679"/>
    </source>
</evidence>
<dbReference type="AlphaFoldDB" id="C8VWE6"/>
<dbReference type="Proteomes" id="UP000002217">
    <property type="component" value="Chromosome"/>
</dbReference>
<dbReference type="GO" id="GO:0046872">
    <property type="term" value="F:metal ion binding"/>
    <property type="evidence" value="ECO:0007669"/>
    <property type="project" value="UniProtKB-KW"/>
</dbReference>
<accession>C8VWE6</accession>
<gene>
    <name evidence="7" type="ordered locus">Dtox_1641</name>
</gene>
<dbReference type="InterPro" id="IPR008949">
    <property type="entry name" value="Isoprenoid_synthase_dom_sf"/>
</dbReference>
<dbReference type="GO" id="GO:0008299">
    <property type="term" value="P:isoprenoid biosynthetic process"/>
    <property type="evidence" value="ECO:0007669"/>
    <property type="project" value="InterPro"/>
</dbReference>
<keyword evidence="8" id="KW-1185">Reference proteome</keyword>
<evidence type="ECO:0000256" key="6">
    <source>
        <dbReference type="RuleBase" id="RU004466"/>
    </source>
</evidence>
<dbReference type="PANTHER" id="PTHR12001:SF69">
    <property type="entry name" value="ALL TRANS-POLYPRENYL-DIPHOSPHATE SYNTHASE PDSS1"/>
    <property type="match status" value="1"/>
</dbReference>
<dbReference type="KEGG" id="dae:Dtox_1641"/>
<dbReference type="SUPFAM" id="SSF48576">
    <property type="entry name" value="Terpenoid synthases"/>
    <property type="match status" value="1"/>
</dbReference>
<evidence type="ECO:0000313" key="8">
    <source>
        <dbReference type="Proteomes" id="UP000002217"/>
    </source>
</evidence>
<dbReference type="CDD" id="cd00867">
    <property type="entry name" value="Trans_IPPS"/>
    <property type="match status" value="1"/>
</dbReference>
<dbReference type="PANTHER" id="PTHR12001">
    <property type="entry name" value="GERANYLGERANYL PYROPHOSPHATE SYNTHASE"/>
    <property type="match status" value="1"/>
</dbReference>
<evidence type="ECO:0000256" key="1">
    <source>
        <dbReference type="ARBA" id="ARBA00001946"/>
    </source>
</evidence>
<keyword evidence="5" id="KW-0460">Magnesium</keyword>
<comment type="cofactor">
    <cofactor evidence="1">
        <name>Mg(2+)</name>
        <dbReference type="ChEBI" id="CHEBI:18420"/>
    </cofactor>
</comment>
<name>C8VWE6_DESAS</name>
<evidence type="ECO:0000256" key="5">
    <source>
        <dbReference type="ARBA" id="ARBA00022842"/>
    </source>
</evidence>
<dbReference type="Gene3D" id="1.10.600.10">
    <property type="entry name" value="Farnesyl Diphosphate Synthase"/>
    <property type="match status" value="1"/>
</dbReference>
<keyword evidence="4" id="KW-0479">Metal-binding</keyword>